<dbReference type="EMBL" id="CAJOBS010000432">
    <property type="protein sequence ID" value="CAF4575567.1"/>
    <property type="molecule type" value="Genomic_DNA"/>
</dbReference>
<reference evidence="3" key="1">
    <citation type="submission" date="2021-02" db="EMBL/GenBank/DDBJ databases">
        <authorList>
            <person name="Nowell W R."/>
        </authorList>
    </citation>
    <scope>NUCLEOTIDE SEQUENCE</scope>
</reference>
<keyword evidence="1" id="KW-1133">Transmembrane helix</keyword>
<dbReference type="EMBL" id="CAJNYV010001431">
    <property type="protein sequence ID" value="CAF3421346.1"/>
    <property type="molecule type" value="Genomic_DNA"/>
</dbReference>
<dbReference type="Proteomes" id="UP000663865">
    <property type="component" value="Unassembled WGS sequence"/>
</dbReference>
<dbReference type="EMBL" id="CAJNYU010000048">
    <property type="protein sequence ID" value="CAF3325890.1"/>
    <property type="molecule type" value="Genomic_DNA"/>
</dbReference>
<evidence type="ECO:0000313" key="4">
    <source>
        <dbReference type="EMBL" id="CAF4293072.1"/>
    </source>
</evidence>
<keyword evidence="1" id="KW-0812">Transmembrane</keyword>
<accession>A0A818BLP0</accession>
<evidence type="ECO:0000313" key="5">
    <source>
        <dbReference type="EMBL" id="CAF4575567.1"/>
    </source>
</evidence>
<evidence type="ECO:0000313" key="2">
    <source>
        <dbReference type="EMBL" id="CAF3325890.1"/>
    </source>
</evidence>
<evidence type="ECO:0000313" key="6">
    <source>
        <dbReference type="Proteomes" id="UP000663865"/>
    </source>
</evidence>
<keyword evidence="1" id="KW-0472">Membrane</keyword>
<dbReference type="Proteomes" id="UP000663862">
    <property type="component" value="Unassembled WGS sequence"/>
</dbReference>
<dbReference type="EMBL" id="CAJOBQ010000205">
    <property type="protein sequence ID" value="CAF4293072.1"/>
    <property type="molecule type" value="Genomic_DNA"/>
</dbReference>
<dbReference type="AlphaFoldDB" id="A0A818BLP0"/>
<gene>
    <name evidence="2" type="ORF">FME351_LOCUS1899</name>
    <name evidence="3" type="ORF">KIK155_LOCUS9971</name>
    <name evidence="5" type="ORF">TOA249_LOCUS8914</name>
    <name evidence="4" type="ORF">TSG867_LOCUS5754</name>
</gene>
<sequence>MIIIGIVVVVVVDCGENTTCTPNKLILLSNCSFHYFYHRNHSSHLFNHITTNDNRTLSMILQYPLHKNVGNDLLMTIITHKKSAKPLIRFNLSMIQCSNMNMLSNWTSLEYSSTLRGEFVRTTFVDKNIMYLPSGKTYIKNLTTLDCLTKTLYRTDHKQLFKLDLRIESTLNDYCSNEHLCYPSESYECDQIKHRCTCREPLQSYSIENRYPICVQLVQNMDLCEMKNLRCLEWCHENSSSSTCTCPKNISTKISLDDDDRAYCESQTSGICNSLIQCPLNETCLHGICQNQKYKSYHSVSIHIVTMAIIVSCLFLLTISLILGISIYILRRQRVKENYHAPLEVICTKQQQQRLTLPAKTDYDNSTYDSFRTNIQLSSSDDNDSTPMTTSDDCTYEPKIVYLGGEQKLTAIFA</sequence>
<proteinExistence type="predicted"/>
<protein>
    <submittedName>
        <fullName evidence="3">Uncharacterized protein</fullName>
    </submittedName>
</protein>
<organism evidence="3 6">
    <name type="scientific">Rotaria socialis</name>
    <dbReference type="NCBI Taxonomy" id="392032"/>
    <lineage>
        <taxon>Eukaryota</taxon>
        <taxon>Metazoa</taxon>
        <taxon>Spiralia</taxon>
        <taxon>Gnathifera</taxon>
        <taxon>Rotifera</taxon>
        <taxon>Eurotatoria</taxon>
        <taxon>Bdelloidea</taxon>
        <taxon>Philodinida</taxon>
        <taxon>Philodinidae</taxon>
        <taxon>Rotaria</taxon>
    </lineage>
</organism>
<evidence type="ECO:0000313" key="3">
    <source>
        <dbReference type="EMBL" id="CAF3421346.1"/>
    </source>
</evidence>
<evidence type="ECO:0000256" key="1">
    <source>
        <dbReference type="SAM" id="Phobius"/>
    </source>
</evidence>
<name>A0A818BLP0_9BILA</name>
<feature type="transmembrane region" description="Helical" evidence="1">
    <location>
        <begin position="300"/>
        <end position="330"/>
    </location>
</feature>
<comment type="caution">
    <text evidence="3">The sequence shown here is derived from an EMBL/GenBank/DDBJ whole genome shotgun (WGS) entry which is preliminary data.</text>
</comment>
<dbReference type="Proteomes" id="UP000663869">
    <property type="component" value="Unassembled WGS sequence"/>
</dbReference>
<dbReference type="Proteomes" id="UP000663838">
    <property type="component" value="Unassembled WGS sequence"/>
</dbReference>